<dbReference type="Proteomes" id="UP001209755">
    <property type="component" value="Unassembled WGS sequence"/>
</dbReference>
<dbReference type="RefSeq" id="WP_264599434.1">
    <property type="nucleotide sequence ID" value="NZ_JAOQNS010000001.1"/>
</dbReference>
<reference evidence="3" key="1">
    <citation type="submission" date="2023-07" db="EMBL/GenBank/DDBJ databases">
        <title>Genome sequencing of Purple Non-Sulfur Bacteria from various extreme environments.</title>
        <authorList>
            <person name="Mayer M."/>
        </authorList>
    </citation>
    <scope>NUCLEOTIDE SEQUENCE [LARGE SCALE GENOMIC DNA]</scope>
    <source>
        <strain evidence="3">DSM 17935</strain>
    </source>
</reference>
<sequence length="106" mass="11425">MTQTNNKLFDEFAKLMTDASGVAQGMRREVETMVRGQAERFLADMDIVKREDFDAAMELAANARKEADGLAERVSALEARVAELEGSGAAPKKPAKKPAAKPASKA</sequence>
<evidence type="ECO:0000313" key="3">
    <source>
        <dbReference type="Proteomes" id="UP001209755"/>
    </source>
</evidence>
<evidence type="ECO:0000256" key="1">
    <source>
        <dbReference type="SAM" id="MobiDB-lite"/>
    </source>
</evidence>
<gene>
    <name evidence="2" type="ORF">M2319_000063</name>
</gene>
<name>A0ABT3H5T1_9HYPH</name>
<evidence type="ECO:0000313" key="2">
    <source>
        <dbReference type="EMBL" id="MCW2305747.1"/>
    </source>
</evidence>
<dbReference type="Pfam" id="PF04380">
    <property type="entry name" value="BMFP"/>
    <property type="match status" value="1"/>
</dbReference>
<proteinExistence type="predicted"/>
<organism evidence="2 3">
    <name type="scientific">Rhodobium gokarnense</name>
    <dbReference type="NCBI Taxonomy" id="364296"/>
    <lineage>
        <taxon>Bacteria</taxon>
        <taxon>Pseudomonadati</taxon>
        <taxon>Pseudomonadota</taxon>
        <taxon>Alphaproteobacteria</taxon>
        <taxon>Hyphomicrobiales</taxon>
        <taxon>Rhodobiaceae</taxon>
        <taxon>Rhodobium</taxon>
    </lineage>
</organism>
<dbReference type="EMBL" id="JAOQNS010000001">
    <property type="protein sequence ID" value="MCW2305747.1"/>
    <property type="molecule type" value="Genomic_DNA"/>
</dbReference>
<accession>A0ABT3H5T1</accession>
<keyword evidence="3" id="KW-1185">Reference proteome</keyword>
<comment type="caution">
    <text evidence="2">The sequence shown here is derived from an EMBL/GenBank/DDBJ whole genome shotgun (WGS) entry which is preliminary data.</text>
</comment>
<protein>
    <submittedName>
        <fullName evidence="2">BMFP domain-containing protein YqiC</fullName>
    </submittedName>
</protein>
<dbReference type="InterPro" id="IPR007475">
    <property type="entry name" value="UbiK"/>
</dbReference>
<feature type="region of interest" description="Disordered" evidence="1">
    <location>
        <begin position="83"/>
        <end position="106"/>
    </location>
</feature>